<sequence>IIELALGHMAASVRLYATFIKHECHEPTLRDLTIWRVRSDTQISSILW</sequence>
<reference evidence="1" key="3">
    <citation type="submission" date="2025-08" db="UniProtKB">
        <authorList>
            <consortium name="Ensembl"/>
        </authorList>
    </citation>
    <scope>IDENTIFICATION</scope>
</reference>
<name>A0A2I2YBV1_GORGO</name>
<evidence type="ECO:0000313" key="2">
    <source>
        <dbReference type="Proteomes" id="UP000001519"/>
    </source>
</evidence>
<reference evidence="1" key="4">
    <citation type="submission" date="2025-09" db="UniProtKB">
        <authorList>
            <consortium name="Ensembl"/>
        </authorList>
    </citation>
    <scope>IDENTIFICATION</scope>
</reference>
<dbReference type="InParanoid" id="A0A2I2YBV1"/>
<accession>A0A2I2YBV1</accession>
<dbReference type="AlphaFoldDB" id="A0A2I2YBV1"/>
<protein>
    <submittedName>
        <fullName evidence="1">Uncharacterized protein</fullName>
    </submittedName>
</protein>
<proteinExistence type="predicted"/>
<dbReference type="EMBL" id="CABD030049718">
    <property type="status" value="NOT_ANNOTATED_CDS"/>
    <property type="molecule type" value="Genomic_DNA"/>
</dbReference>
<reference evidence="1 2" key="2">
    <citation type="journal article" date="2012" name="Nature">
        <title>Insights into hominid evolution from the gorilla genome sequence.</title>
        <authorList>
            <person name="Scally A."/>
            <person name="Dutheil J.Y."/>
            <person name="Hillier L.W."/>
            <person name="Jordan G.E."/>
            <person name="Goodhead I."/>
            <person name="Herrero J."/>
            <person name="Hobolth A."/>
            <person name="Lappalainen T."/>
            <person name="Mailund T."/>
            <person name="Marques-Bonet T."/>
            <person name="McCarthy S."/>
            <person name="Montgomery S.H."/>
            <person name="Schwalie P.C."/>
            <person name="Tang Y.A."/>
            <person name="Ward M.C."/>
            <person name="Xue Y."/>
            <person name="Yngvadottir B."/>
            <person name="Alkan C."/>
            <person name="Andersen L.N."/>
            <person name="Ayub Q."/>
            <person name="Ball E.V."/>
            <person name="Beal K."/>
            <person name="Bradley B.J."/>
            <person name="Chen Y."/>
            <person name="Clee C.M."/>
            <person name="Fitzgerald S."/>
            <person name="Graves T.A."/>
            <person name="Gu Y."/>
            <person name="Heath P."/>
            <person name="Heger A."/>
            <person name="Karakoc E."/>
            <person name="Kolb-Kokocinski A."/>
            <person name="Laird G.K."/>
            <person name="Lunter G."/>
            <person name="Meader S."/>
            <person name="Mort M."/>
            <person name="Mullikin J.C."/>
            <person name="Munch K."/>
            <person name="O'Connor T.D."/>
            <person name="Phillips A.D."/>
            <person name="Prado-Martinez J."/>
            <person name="Rogers A.S."/>
            <person name="Sajjadian S."/>
            <person name="Schmidt D."/>
            <person name="Shaw K."/>
            <person name="Simpson J.T."/>
            <person name="Stenson P.D."/>
            <person name="Turner D.J."/>
            <person name="Vigilant L."/>
            <person name="Vilella A.J."/>
            <person name="Whitener W."/>
            <person name="Zhu B."/>
            <person name="Cooper D.N."/>
            <person name="de Jong P."/>
            <person name="Dermitzakis E.T."/>
            <person name="Eichler E.E."/>
            <person name="Flicek P."/>
            <person name="Goldman N."/>
            <person name="Mundy N.I."/>
            <person name="Ning Z."/>
            <person name="Odom D.T."/>
            <person name="Ponting C.P."/>
            <person name="Quail M.A."/>
            <person name="Ryder O.A."/>
            <person name="Searle S.M."/>
            <person name="Warren W.C."/>
            <person name="Wilson R.K."/>
            <person name="Schierup M.H."/>
            <person name="Rogers J."/>
            <person name="Tyler-Smith C."/>
            <person name="Durbin R."/>
        </authorList>
    </citation>
    <scope>NUCLEOTIDE SEQUENCE [LARGE SCALE GENOMIC DNA]</scope>
</reference>
<dbReference type="Proteomes" id="UP000001519">
    <property type="component" value="Chromosome 7"/>
</dbReference>
<dbReference type="Ensembl" id="ENSGGOT00000066743.1">
    <property type="protein sequence ID" value="ENSGGOP00000032381.1"/>
    <property type="gene ID" value="ENSGGOG00000036515.1"/>
</dbReference>
<organism evidence="1 2">
    <name type="scientific">Gorilla gorilla gorilla</name>
    <name type="common">Western lowland gorilla</name>
    <dbReference type="NCBI Taxonomy" id="9595"/>
    <lineage>
        <taxon>Eukaryota</taxon>
        <taxon>Metazoa</taxon>
        <taxon>Chordata</taxon>
        <taxon>Craniata</taxon>
        <taxon>Vertebrata</taxon>
        <taxon>Euteleostomi</taxon>
        <taxon>Mammalia</taxon>
        <taxon>Eutheria</taxon>
        <taxon>Euarchontoglires</taxon>
        <taxon>Primates</taxon>
        <taxon>Haplorrhini</taxon>
        <taxon>Catarrhini</taxon>
        <taxon>Hominidae</taxon>
        <taxon>Gorilla</taxon>
    </lineage>
</organism>
<reference evidence="2" key="1">
    <citation type="submission" date="2011-05" db="EMBL/GenBank/DDBJ databases">
        <title>Insights into the evolution of the great apes provided by the gorilla genome.</title>
        <authorList>
            <person name="Scally A."/>
        </authorList>
    </citation>
    <scope>NUCLEOTIDE SEQUENCE [LARGE SCALE GENOMIC DNA]</scope>
</reference>
<evidence type="ECO:0000313" key="1">
    <source>
        <dbReference type="Ensembl" id="ENSGGOP00000032381.1"/>
    </source>
</evidence>
<keyword evidence="2" id="KW-1185">Reference proteome</keyword>
<dbReference type="GeneTree" id="ENSGT01150000287397"/>
<dbReference type="Bgee" id="ENSGGOG00000036515">
    <property type="expression patterns" value="Expressed in prefrontal cortex"/>
</dbReference>